<proteinExistence type="predicted"/>
<dbReference type="InterPro" id="IPR050109">
    <property type="entry name" value="HTH-type_TetR-like_transc_reg"/>
</dbReference>
<keyword evidence="3 5" id="KW-0238">DNA-binding</keyword>
<dbReference type="AlphaFoldDB" id="A0A931H3T8"/>
<dbReference type="InterPro" id="IPR009057">
    <property type="entry name" value="Homeodomain-like_sf"/>
</dbReference>
<evidence type="ECO:0000256" key="1">
    <source>
        <dbReference type="ARBA" id="ARBA00022491"/>
    </source>
</evidence>
<dbReference type="Pfam" id="PF00440">
    <property type="entry name" value="TetR_N"/>
    <property type="match status" value="1"/>
</dbReference>
<dbReference type="GO" id="GO:0003700">
    <property type="term" value="F:DNA-binding transcription factor activity"/>
    <property type="evidence" value="ECO:0007669"/>
    <property type="project" value="TreeGrafter"/>
</dbReference>
<name>A0A931H3T8_9BURK</name>
<dbReference type="GO" id="GO:0000976">
    <property type="term" value="F:transcription cis-regulatory region binding"/>
    <property type="evidence" value="ECO:0007669"/>
    <property type="project" value="TreeGrafter"/>
</dbReference>
<dbReference type="Gene3D" id="1.10.10.60">
    <property type="entry name" value="Homeodomain-like"/>
    <property type="match status" value="1"/>
</dbReference>
<dbReference type="PRINTS" id="PR00455">
    <property type="entry name" value="HTHTETR"/>
</dbReference>
<keyword evidence="4" id="KW-0804">Transcription</keyword>
<feature type="domain" description="HTH tetR-type" evidence="6">
    <location>
        <begin position="10"/>
        <end position="70"/>
    </location>
</feature>
<dbReference type="SUPFAM" id="SSF46689">
    <property type="entry name" value="Homeodomain-like"/>
    <property type="match status" value="1"/>
</dbReference>
<evidence type="ECO:0000256" key="5">
    <source>
        <dbReference type="PROSITE-ProRule" id="PRU00335"/>
    </source>
</evidence>
<evidence type="ECO:0000313" key="7">
    <source>
        <dbReference type="EMBL" id="MBG9388012.1"/>
    </source>
</evidence>
<dbReference type="PANTHER" id="PTHR30055">
    <property type="entry name" value="HTH-TYPE TRANSCRIPTIONAL REGULATOR RUTR"/>
    <property type="match status" value="1"/>
</dbReference>
<keyword evidence="2" id="KW-0805">Transcription regulation</keyword>
<dbReference type="RefSeq" id="WP_196985891.1">
    <property type="nucleotide sequence ID" value="NZ_JADWYS010000001.1"/>
</dbReference>
<dbReference type="InterPro" id="IPR001647">
    <property type="entry name" value="HTH_TetR"/>
</dbReference>
<accession>A0A931H3T8</accession>
<dbReference type="Gene3D" id="1.10.357.10">
    <property type="entry name" value="Tetracycline Repressor, domain 2"/>
    <property type="match status" value="1"/>
</dbReference>
<evidence type="ECO:0000259" key="6">
    <source>
        <dbReference type="PROSITE" id="PS50977"/>
    </source>
</evidence>
<dbReference type="InterPro" id="IPR041490">
    <property type="entry name" value="KstR2_TetR_C"/>
</dbReference>
<keyword evidence="1" id="KW-0678">Repressor</keyword>
<dbReference type="PANTHER" id="PTHR30055:SF175">
    <property type="entry name" value="HTH-TYPE TRANSCRIPTIONAL REPRESSOR KSTR2"/>
    <property type="match status" value="1"/>
</dbReference>
<comment type="caution">
    <text evidence="7">The sequence shown here is derived from an EMBL/GenBank/DDBJ whole genome shotgun (WGS) entry which is preliminary data.</text>
</comment>
<organism evidence="7 8">
    <name type="scientific">Caenimonas aquaedulcis</name>
    <dbReference type="NCBI Taxonomy" id="2793270"/>
    <lineage>
        <taxon>Bacteria</taxon>
        <taxon>Pseudomonadati</taxon>
        <taxon>Pseudomonadota</taxon>
        <taxon>Betaproteobacteria</taxon>
        <taxon>Burkholderiales</taxon>
        <taxon>Comamonadaceae</taxon>
        <taxon>Caenimonas</taxon>
    </lineage>
</organism>
<feature type="DNA-binding region" description="H-T-H motif" evidence="5">
    <location>
        <begin position="33"/>
        <end position="52"/>
    </location>
</feature>
<dbReference type="SUPFAM" id="SSF48498">
    <property type="entry name" value="Tetracyclin repressor-like, C-terminal domain"/>
    <property type="match status" value="1"/>
</dbReference>
<dbReference type="PROSITE" id="PS50977">
    <property type="entry name" value="HTH_TETR_2"/>
    <property type="match status" value="1"/>
</dbReference>
<dbReference type="Pfam" id="PF17932">
    <property type="entry name" value="TetR_C_24"/>
    <property type="match status" value="1"/>
</dbReference>
<dbReference type="Proteomes" id="UP000651050">
    <property type="component" value="Unassembled WGS sequence"/>
</dbReference>
<gene>
    <name evidence="7" type="ORF">I5803_08270</name>
</gene>
<keyword evidence="8" id="KW-1185">Reference proteome</keyword>
<protein>
    <submittedName>
        <fullName evidence="7">TetR family transcriptional regulator</fullName>
    </submittedName>
</protein>
<evidence type="ECO:0000313" key="8">
    <source>
        <dbReference type="Proteomes" id="UP000651050"/>
    </source>
</evidence>
<reference evidence="7" key="1">
    <citation type="submission" date="2020-11" db="EMBL/GenBank/DDBJ databases">
        <title>Bacterial whole genome sequence for Caenimonas sp. DR4.4.</title>
        <authorList>
            <person name="Le V."/>
            <person name="Ko S.-R."/>
            <person name="Ahn C.-Y."/>
            <person name="Oh H.-M."/>
        </authorList>
    </citation>
    <scope>NUCLEOTIDE SEQUENCE</scope>
    <source>
        <strain evidence="7">DR4.4</strain>
    </source>
</reference>
<sequence>MPRVRSDDYESKAQAIMDCAAALFAKEGYPSAKMQDVAQACGATKSMLYHYFPTKDDLLFAMLKEHLERVIAGLDEAVSTAGTPRERLMALVQAYTQKSAQSRRRHVIAMNDVKYLPKAKQAPLIELQRQLTQSVSALIRELNPGLPEDVYKPYTMMLIGMLNWTDFWYKPGGAMKPQELCDRISRLFLKGFLAEKS</sequence>
<dbReference type="InterPro" id="IPR036271">
    <property type="entry name" value="Tet_transcr_reg_TetR-rel_C_sf"/>
</dbReference>
<evidence type="ECO:0000256" key="3">
    <source>
        <dbReference type="ARBA" id="ARBA00023125"/>
    </source>
</evidence>
<dbReference type="EMBL" id="JADWYS010000001">
    <property type="protein sequence ID" value="MBG9388012.1"/>
    <property type="molecule type" value="Genomic_DNA"/>
</dbReference>
<evidence type="ECO:0000256" key="2">
    <source>
        <dbReference type="ARBA" id="ARBA00023015"/>
    </source>
</evidence>
<evidence type="ECO:0000256" key="4">
    <source>
        <dbReference type="ARBA" id="ARBA00023163"/>
    </source>
</evidence>